<feature type="region of interest" description="Disordered" evidence="1">
    <location>
        <begin position="32"/>
        <end position="51"/>
    </location>
</feature>
<dbReference type="RefSeq" id="WP_109689802.1">
    <property type="nucleotide sequence ID" value="NZ_QGGL01000011.1"/>
</dbReference>
<protein>
    <recommendedName>
        <fullName evidence="5">Secreted protein</fullName>
    </recommendedName>
</protein>
<sequence length="283" mass="31398">MTKTRWIATTTTTLMLTAALIGCSTNQQVAQDNHSAGSHAIDHTDSQDHAAKPTELKPVWQFSDEHPQARQDTQVKFQLLDPTGSPLTQYDIVHEKRLHLIVVSADLNYFNHLHPDMQQAGLFTQTLNLPRGGRYKLIADVTPTGQSASSYGQWIEVGGDELALKPIQLDTDLTKTVAGQQVTLQFDRAPQAGQETMMTFHFADATTQQPTTDLQPYLGAIGHVVALSADAEQYLHVHPMEEKGSGPDAMFHIEFPKSGLYKIWGQFQRKGEVFIAPFVIRVP</sequence>
<evidence type="ECO:0000313" key="4">
    <source>
        <dbReference type="Proteomes" id="UP000245634"/>
    </source>
</evidence>
<name>A0A316D7X5_9BACL</name>
<reference evidence="3 4" key="1">
    <citation type="submission" date="2018-05" db="EMBL/GenBank/DDBJ databases">
        <title>Genomic Encyclopedia of Type Strains, Phase IV (KMG-IV): sequencing the most valuable type-strain genomes for metagenomic binning, comparative biology and taxonomic classification.</title>
        <authorList>
            <person name="Goeker M."/>
        </authorList>
    </citation>
    <scope>NUCLEOTIDE SEQUENCE [LARGE SCALE GENOMIC DNA]</scope>
    <source>
        <strain evidence="3 4">DSM 18773</strain>
    </source>
</reference>
<proteinExistence type="predicted"/>
<dbReference type="Proteomes" id="UP000245634">
    <property type="component" value="Unassembled WGS sequence"/>
</dbReference>
<dbReference type="OrthoDB" id="128043at2"/>
<feature type="compositionally biased region" description="Basic and acidic residues" evidence="1">
    <location>
        <begin position="40"/>
        <end position="51"/>
    </location>
</feature>
<evidence type="ECO:0000313" key="3">
    <source>
        <dbReference type="EMBL" id="PWK11237.1"/>
    </source>
</evidence>
<keyword evidence="2" id="KW-0732">Signal</keyword>
<dbReference type="PROSITE" id="PS51257">
    <property type="entry name" value="PROKAR_LIPOPROTEIN"/>
    <property type="match status" value="1"/>
</dbReference>
<accession>A0A316D7X5</accession>
<evidence type="ECO:0008006" key="5">
    <source>
        <dbReference type="Google" id="ProtNLM"/>
    </source>
</evidence>
<organism evidence="3 4">
    <name type="scientific">Tumebacillus permanentifrigoris</name>
    <dbReference type="NCBI Taxonomy" id="378543"/>
    <lineage>
        <taxon>Bacteria</taxon>
        <taxon>Bacillati</taxon>
        <taxon>Bacillota</taxon>
        <taxon>Bacilli</taxon>
        <taxon>Bacillales</taxon>
        <taxon>Alicyclobacillaceae</taxon>
        <taxon>Tumebacillus</taxon>
    </lineage>
</organism>
<comment type="caution">
    <text evidence="3">The sequence shown here is derived from an EMBL/GenBank/DDBJ whole genome shotgun (WGS) entry which is preliminary data.</text>
</comment>
<feature type="signal peptide" evidence="2">
    <location>
        <begin position="1"/>
        <end position="30"/>
    </location>
</feature>
<evidence type="ECO:0000256" key="1">
    <source>
        <dbReference type="SAM" id="MobiDB-lite"/>
    </source>
</evidence>
<feature type="chain" id="PRO_5016388654" description="Secreted protein" evidence="2">
    <location>
        <begin position="31"/>
        <end position="283"/>
    </location>
</feature>
<gene>
    <name evidence="3" type="ORF">C7459_11130</name>
</gene>
<keyword evidence="4" id="KW-1185">Reference proteome</keyword>
<dbReference type="AlphaFoldDB" id="A0A316D7X5"/>
<evidence type="ECO:0000256" key="2">
    <source>
        <dbReference type="SAM" id="SignalP"/>
    </source>
</evidence>
<dbReference type="EMBL" id="QGGL01000011">
    <property type="protein sequence ID" value="PWK11237.1"/>
    <property type="molecule type" value="Genomic_DNA"/>
</dbReference>